<dbReference type="SUPFAM" id="SSF50475">
    <property type="entry name" value="FMN-binding split barrel"/>
    <property type="match status" value="1"/>
</dbReference>
<name>A0ABS9KNY9_9BACT</name>
<dbReference type="RefSeq" id="WP_237870072.1">
    <property type="nucleotide sequence ID" value="NZ_JAKLTR010000003.1"/>
</dbReference>
<reference evidence="2" key="1">
    <citation type="submission" date="2022-01" db="EMBL/GenBank/DDBJ databases">
        <authorList>
            <person name="Jo J.-H."/>
            <person name="Im W.-T."/>
        </authorList>
    </citation>
    <scope>NUCLEOTIDE SEQUENCE</scope>
    <source>
        <strain evidence="2">NA20</strain>
    </source>
</reference>
<comment type="caution">
    <text evidence="2">The sequence shown here is derived from an EMBL/GenBank/DDBJ whole genome shotgun (WGS) entry which is preliminary data.</text>
</comment>
<dbReference type="Proteomes" id="UP001165367">
    <property type="component" value="Unassembled WGS sequence"/>
</dbReference>
<gene>
    <name evidence="2" type="ORF">LZZ85_07110</name>
</gene>
<dbReference type="PANTHER" id="PTHR34818">
    <property type="entry name" value="PROTEIN BLI-3"/>
    <property type="match status" value="1"/>
</dbReference>
<feature type="domain" description="General stress protein FMN-binding split barrel" evidence="1">
    <location>
        <begin position="13"/>
        <end position="159"/>
    </location>
</feature>
<sequence>MGSVKDLEQKPAINKLKELAEDAKLCMFMTRLCGAPFNTRPMATQSVDDDGTMWFFSAADSSKNLDIARDNRVQIIYSNRSASEFLSVYGTAEIIVDKAKAKKLWNVFLTTWFHDGPEDSNLTLIRVKPLEAYYWDTKHNKMIQSMKIVAGAIRGKMMDDGLEGKLTVV</sequence>
<dbReference type="InterPro" id="IPR052917">
    <property type="entry name" value="Stress-Dev_Protein"/>
</dbReference>
<keyword evidence="3" id="KW-1185">Reference proteome</keyword>
<dbReference type="InterPro" id="IPR038725">
    <property type="entry name" value="YdaG_split_barrel_FMN-bd"/>
</dbReference>
<dbReference type="EMBL" id="JAKLTR010000003">
    <property type="protein sequence ID" value="MCG2614043.1"/>
    <property type="molecule type" value="Genomic_DNA"/>
</dbReference>
<dbReference type="Gene3D" id="2.30.110.10">
    <property type="entry name" value="Electron Transport, Fmn-binding Protein, Chain A"/>
    <property type="match status" value="1"/>
</dbReference>
<protein>
    <submittedName>
        <fullName evidence="2">Pyridoxamine 5'-phosphate oxidase family protein</fullName>
    </submittedName>
</protein>
<evidence type="ECO:0000313" key="2">
    <source>
        <dbReference type="EMBL" id="MCG2614043.1"/>
    </source>
</evidence>
<dbReference type="PANTHER" id="PTHR34818:SF1">
    <property type="entry name" value="PROTEIN BLI-3"/>
    <property type="match status" value="1"/>
</dbReference>
<organism evidence="2 3">
    <name type="scientific">Terrimonas ginsenosidimutans</name>
    <dbReference type="NCBI Taxonomy" id="2908004"/>
    <lineage>
        <taxon>Bacteria</taxon>
        <taxon>Pseudomonadati</taxon>
        <taxon>Bacteroidota</taxon>
        <taxon>Chitinophagia</taxon>
        <taxon>Chitinophagales</taxon>
        <taxon>Chitinophagaceae</taxon>
        <taxon>Terrimonas</taxon>
    </lineage>
</organism>
<accession>A0ABS9KNY9</accession>
<evidence type="ECO:0000259" key="1">
    <source>
        <dbReference type="Pfam" id="PF16242"/>
    </source>
</evidence>
<evidence type="ECO:0000313" key="3">
    <source>
        <dbReference type="Proteomes" id="UP001165367"/>
    </source>
</evidence>
<proteinExistence type="predicted"/>
<dbReference type="Pfam" id="PF16242">
    <property type="entry name" value="Pyrid_ox_like"/>
    <property type="match status" value="1"/>
</dbReference>
<dbReference type="InterPro" id="IPR012349">
    <property type="entry name" value="Split_barrel_FMN-bd"/>
</dbReference>